<feature type="domain" description="N-acetylmuramoyl-L-alanine amidase" evidence="6">
    <location>
        <begin position="28"/>
        <end position="159"/>
    </location>
</feature>
<evidence type="ECO:0000313" key="7">
    <source>
        <dbReference type="EMBL" id="HIV09108.1"/>
    </source>
</evidence>
<dbReference type="EMBL" id="DVOR01000100">
    <property type="protein sequence ID" value="HIV09108.1"/>
    <property type="molecule type" value="Genomic_DNA"/>
</dbReference>
<sequence>MKRLAVALLAILACGLCHALSYSNAYLSPRNKERARRDSTQYIILHTTEGEAKPSLRKLSKNGEAHYCVDRDGKVYRIVDRSRVAYHCGVSMWRGRRNLDDVSIGIEVVGYHDRALTSKQYAALRALVLELQQIYGVKDANVMPHAQVAYGTPNRWHPRSHRGRKRCGMGYATPAVRKLLGLSERWLSDPDVKAKRLVVGDAYLAQVLYAKNGDSLLPYRLPTAKAKAKPAPEAAGPRTYVIQKGQTAWDVARDAYNAAGTTYVFPSGARLTGDKIKNWEGIVAGTKVILGVADAEGSPVQTLAKGAHPRSLVGEAVFAADTWYVRPTGGCVQGSKLNAKTLAAMPPGTQILVGYARGGPVTSRRLPSQICPTQWDAPDTFYLIPGKTLQPSGDIDMRRVPPGTFVFYRN</sequence>
<dbReference type="GO" id="GO:0071555">
    <property type="term" value="P:cell wall organization"/>
    <property type="evidence" value="ECO:0007669"/>
    <property type="project" value="UniProtKB-KW"/>
</dbReference>
<dbReference type="Gene3D" id="3.40.80.10">
    <property type="entry name" value="Peptidoglycan recognition protein-like"/>
    <property type="match status" value="1"/>
</dbReference>
<name>A0A9D1NMZ1_9BACT</name>
<dbReference type="GO" id="GO:0009254">
    <property type="term" value="P:peptidoglycan turnover"/>
    <property type="evidence" value="ECO:0007669"/>
    <property type="project" value="TreeGrafter"/>
</dbReference>
<dbReference type="CDD" id="cd06583">
    <property type="entry name" value="PGRP"/>
    <property type="match status" value="1"/>
</dbReference>
<proteinExistence type="predicted"/>
<reference evidence="7" key="1">
    <citation type="submission" date="2020-10" db="EMBL/GenBank/DDBJ databases">
        <authorList>
            <person name="Gilroy R."/>
        </authorList>
    </citation>
    <scope>NUCLEOTIDE SEQUENCE</scope>
    <source>
        <strain evidence="7">35461</strain>
    </source>
</reference>
<dbReference type="InterPro" id="IPR036505">
    <property type="entry name" value="Amidase/PGRP_sf"/>
</dbReference>
<dbReference type="PANTHER" id="PTHR30417:SF1">
    <property type="entry name" value="N-ACETYLMURAMOYL-L-ALANINE AMIDASE AMID"/>
    <property type="match status" value="1"/>
</dbReference>
<evidence type="ECO:0000256" key="3">
    <source>
        <dbReference type="ARBA" id="ARBA00022801"/>
    </source>
</evidence>
<gene>
    <name evidence="7" type="ORF">IAC79_03220</name>
</gene>
<evidence type="ECO:0000256" key="2">
    <source>
        <dbReference type="ARBA" id="ARBA00011901"/>
    </source>
</evidence>
<evidence type="ECO:0000256" key="4">
    <source>
        <dbReference type="ARBA" id="ARBA00023316"/>
    </source>
</evidence>
<dbReference type="SUPFAM" id="SSF55846">
    <property type="entry name" value="N-acetylmuramoyl-L-alanine amidase-like"/>
    <property type="match status" value="1"/>
</dbReference>
<dbReference type="Pfam" id="PF01510">
    <property type="entry name" value="Amidase_2"/>
    <property type="match status" value="1"/>
</dbReference>
<dbReference type="InterPro" id="IPR002502">
    <property type="entry name" value="Amidase_domain"/>
</dbReference>
<comment type="caution">
    <text evidence="7">The sequence shown here is derived from an EMBL/GenBank/DDBJ whole genome shotgun (WGS) entry which is preliminary data.</text>
</comment>
<dbReference type="GO" id="GO:0008745">
    <property type="term" value="F:N-acetylmuramoyl-L-alanine amidase activity"/>
    <property type="evidence" value="ECO:0007669"/>
    <property type="project" value="UniProtKB-EC"/>
</dbReference>
<feature type="signal peptide" evidence="5">
    <location>
        <begin position="1"/>
        <end position="19"/>
    </location>
</feature>
<evidence type="ECO:0000256" key="5">
    <source>
        <dbReference type="SAM" id="SignalP"/>
    </source>
</evidence>
<keyword evidence="4" id="KW-0961">Cell wall biogenesis/degradation</keyword>
<evidence type="ECO:0000259" key="6">
    <source>
        <dbReference type="SMART" id="SM00644"/>
    </source>
</evidence>
<dbReference type="AlphaFoldDB" id="A0A9D1NMZ1"/>
<evidence type="ECO:0000313" key="8">
    <source>
        <dbReference type="Proteomes" id="UP000886845"/>
    </source>
</evidence>
<dbReference type="SMART" id="SM00644">
    <property type="entry name" value="Ami_2"/>
    <property type="match status" value="1"/>
</dbReference>
<dbReference type="Proteomes" id="UP000886845">
    <property type="component" value="Unassembled WGS sequence"/>
</dbReference>
<dbReference type="PANTHER" id="PTHR30417">
    <property type="entry name" value="N-ACETYLMURAMOYL-L-ALANINE AMIDASE AMID"/>
    <property type="match status" value="1"/>
</dbReference>
<organism evidence="7 8">
    <name type="scientific">Candidatus Spyradenecus faecavium</name>
    <dbReference type="NCBI Taxonomy" id="2840947"/>
    <lineage>
        <taxon>Bacteria</taxon>
        <taxon>Pseudomonadati</taxon>
        <taxon>Lentisphaerota</taxon>
        <taxon>Lentisphaeria</taxon>
        <taxon>Lentisphaerales</taxon>
        <taxon>Lentisphaeraceae</taxon>
        <taxon>Lentisphaeraceae incertae sedis</taxon>
        <taxon>Candidatus Spyradenecus</taxon>
    </lineage>
</organism>
<dbReference type="InterPro" id="IPR051206">
    <property type="entry name" value="NAMLAA_amidase_2"/>
</dbReference>
<protein>
    <recommendedName>
        <fullName evidence="2">N-acetylmuramoyl-L-alanine amidase</fullName>
        <ecNumber evidence="2">3.5.1.28</ecNumber>
    </recommendedName>
</protein>
<keyword evidence="5" id="KW-0732">Signal</keyword>
<dbReference type="GO" id="GO:0009253">
    <property type="term" value="P:peptidoglycan catabolic process"/>
    <property type="evidence" value="ECO:0007669"/>
    <property type="project" value="InterPro"/>
</dbReference>
<feature type="chain" id="PRO_5038984603" description="N-acetylmuramoyl-L-alanine amidase" evidence="5">
    <location>
        <begin position="20"/>
        <end position="410"/>
    </location>
</feature>
<keyword evidence="3" id="KW-0378">Hydrolase</keyword>
<evidence type="ECO:0000256" key="1">
    <source>
        <dbReference type="ARBA" id="ARBA00001561"/>
    </source>
</evidence>
<accession>A0A9D1NMZ1</accession>
<reference evidence="7" key="2">
    <citation type="journal article" date="2021" name="PeerJ">
        <title>Extensive microbial diversity within the chicken gut microbiome revealed by metagenomics and culture.</title>
        <authorList>
            <person name="Gilroy R."/>
            <person name="Ravi A."/>
            <person name="Getino M."/>
            <person name="Pursley I."/>
            <person name="Horton D.L."/>
            <person name="Alikhan N.F."/>
            <person name="Baker D."/>
            <person name="Gharbi K."/>
            <person name="Hall N."/>
            <person name="Watson M."/>
            <person name="Adriaenssens E.M."/>
            <person name="Foster-Nyarko E."/>
            <person name="Jarju S."/>
            <person name="Secka A."/>
            <person name="Antonio M."/>
            <person name="Oren A."/>
            <person name="Chaudhuri R.R."/>
            <person name="La Ragione R."/>
            <person name="Hildebrand F."/>
            <person name="Pallen M.J."/>
        </authorList>
    </citation>
    <scope>NUCLEOTIDE SEQUENCE</scope>
    <source>
        <strain evidence="7">35461</strain>
    </source>
</reference>
<dbReference type="EC" id="3.5.1.28" evidence="2"/>
<comment type="catalytic activity">
    <reaction evidence="1">
        <text>Hydrolyzes the link between N-acetylmuramoyl residues and L-amino acid residues in certain cell-wall glycopeptides.</text>
        <dbReference type="EC" id="3.5.1.28"/>
    </reaction>
</comment>